<dbReference type="RefSeq" id="XP_066936839.1">
    <property type="nucleotide sequence ID" value="XM_067080738.1"/>
</dbReference>
<name>A0A7M5XJU4_9CNID</name>
<dbReference type="GO" id="GO:0004930">
    <property type="term" value="F:G protein-coupled receptor activity"/>
    <property type="evidence" value="ECO:0007669"/>
    <property type="project" value="TreeGrafter"/>
</dbReference>
<protein>
    <recommendedName>
        <fullName evidence="11">G-protein coupled receptors family 1 profile domain-containing protein</fullName>
    </recommendedName>
</protein>
<keyword evidence="4 6" id="KW-0472">Membrane</keyword>
<dbReference type="PROSITE" id="PS50262">
    <property type="entry name" value="G_PROTEIN_RECEP_F1_2"/>
    <property type="match status" value="1"/>
</dbReference>
<feature type="transmembrane region" description="Helical" evidence="6">
    <location>
        <begin position="46"/>
        <end position="68"/>
    </location>
</feature>
<keyword evidence="3 6" id="KW-1133">Transmembrane helix</keyword>
<feature type="transmembrane region" description="Helical" evidence="6">
    <location>
        <begin position="244"/>
        <end position="265"/>
    </location>
</feature>
<feature type="transmembrane region" description="Helical" evidence="6">
    <location>
        <begin position="294"/>
        <end position="319"/>
    </location>
</feature>
<proteinExistence type="predicted"/>
<evidence type="ECO:0000256" key="6">
    <source>
        <dbReference type="SAM" id="Phobius"/>
    </source>
</evidence>
<evidence type="ECO:0000256" key="4">
    <source>
        <dbReference type="ARBA" id="ARBA00023136"/>
    </source>
</evidence>
<evidence type="ECO:0000256" key="1">
    <source>
        <dbReference type="ARBA" id="ARBA00004141"/>
    </source>
</evidence>
<evidence type="ECO:0000256" key="2">
    <source>
        <dbReference type="ARBA" id="ARBA00022692"/>
    </source>
</evidence>
<feature type="domain" description="G-protein coupled receptors family 2 profile 2" evidence="7">
    <location>
        <begin position="44"/>
        <end position="350"/>
    </location>
</feature>
<dbReference type="PANTHER" id="PTHR23112:SF36">
    <property type="entry name" value="SI:DKEY-30C15.2 PROTEIN"/>
    <property type="match status" value="1"/>
</dbReference>
<dbReference type="GO" id="GO:0007189">
    <property type="term" value="P:adenylate cyclase-activating G protein-coupled receptor signaling pathway"/>
    <property type="evidence" value="ECO:0007669"/>
    <property type="project" value="TreeGrafter"/>
</dbReference>
<evidence type="ECO:0000259" key="7">
    <source>
        <dbReference type="PROSITE" id="PS50261"/>
    </source>
</evidence>
<dbReference type="PANTHER" id="PTHR23112">
    <property type="entry name" value="G PROTEIN-COUPLED RECEPTOR 157-RELATED"/>
    <property type="match status" value="1"/>
</dbReference>
<organism evidence="9 10">
    <name type="scientific">Clytia hemisphaerica</name>
    <dbReference type="NCBI Taxonomy" id="252671"/>
    <lineage>
        <taxon>Eukaryota</taxon>
        <taxon>Metazoa</taxon>
        <taxon>Cnidaria</taxon>
        <taxon>Hydrozoa</taxon>
        <taxon>Hydroidolina</taxon>
        <taxon>Leptothecata</taxon>
        <taxon>Obeliida</taxon>
        <taxon>Clytiidae</taxon>
        <taxon>Clytia</taxon>
    </lineage>
</organism>
<accession>A0A7M5XJU4</accession>
<evidence type="ECO:0000313" key="9">
    <source>
        <dbReference type="EnsemblMetazoa" id="CLYHEMP024177.1"/>
    </source>
</evidence>
<keyword evidence="2 6" id="KW-0812">Transmembrane</keyword>
<evidence type="ECO:0000256" key="3">
    <source>
        <dbReference type="ARBA" id="ARBA00022989"/>
    </source>
</evidence>
<dbReference type="GO" id="GO:0005886">
    <property type="term" value="C:plasma membrane"/>
    <property type="evidence" value="ECO:0007669"/>
    <property type="project" value="TreeGrafter"/>
</dbReference>
<keyword evidence="10" id="KW-1185">Reference proteome</keyword>
<evidence type="ECO:0000256" key="5">
    <source>
        <dbReference type="SAM" id="MobiDB-lite"/>
    </source>
</evidence>
<dbReference type="PROSITE" id="PS50261">
    <property type="entry name" value="G_PROTEIN_RECEP_F2_4"/>
    <property type="match status" value="1"/>
</dbReference>
<evidence type="ECO:0008006" key="11">
    <source>
        <dbReference type="Google" id="ProtNLM"/>
    </source>
</evidence>
<feature type="transmembrane region" description="Helical" evidence="6">
    <location>
        <begin position="122"/>
        <end position="144"/>
    </location>
</feature>
<dbReference type="InterPro" id="IPR017981">
    <property type="entry name" value="GPCR_2-like_7TM"/>
</dbReference>
<reference evidence="9" key="1">
    <citation type="submission" date="2021-01" db="UniProtKB">
        <authorList>
            <consortium name="EnsemblMetazoa"/>
        </authorList>
    </citation>
    <scope>IDENTIFICATION</scope>
</reference>
<dbReference type="CDD" id="cd00637">
    <property type="entry name" value="7tm_classA_rhodopsin-like"/>
    <property type="match status" value="1"/>
</dbReference>
<dbReference type="OrthoDB" id="10070607at2759"/>
<dbReference type="EnsemblMetazoa" id="CLYHEMT024177.1">
    <property type="protein sequence ID" value="CLYHEMP024177.1"/>
    <property type="gene ID" value="CLYHEMG024177"/>
</dbReference>
<feature type="region of interest" description="Disordered" evidence="5">
    <location>
        <begin position="360"/>
        <end position="404"/>
    </location>
</feature>
<dbReference type="GO" id="GO:0007166">
    <property type="term" value="P:cell surface receptor signaling pathway"/>
    <property type="evidence" value="ECO:0007669"/>
    <property type="project" value="InterPro"/>
</dbReference>
<feature type="transmembrane region" description="Helical" evidence="6">
    <location>
        <begin position="174"/>
        <end position="193"/>
    </location>
</feature>
<sequence length="404" mass="46060">MDYVMVRGSTLMNVSTTTKQATTTTTTATITPPPFETQLTKQQLEILSIIYLATGFLSLIGSISIIVISIKRRVVTNRTVLPLFHLCLADLFGSLGIIVGAISNNILHEEIYHEEAQRNYCIVVTMLTTASFMAAFLLTINYALQTYLILNERLGITPSNIFRKILGRCNWSKVFPILSWLFPFSFSMFIMFIDSHDPPGAEFDLDDDICTWCFPLFFYENGVSCPSSTDMTPEHFNYYTTYKATFLALIAITIIAVSVLFYSVFKKFKQLLMAGGIIGRIQYESIENVRNRTFILFGALFICWIFPLILGLLSLPFSFKMKKYFGLYVIEALTSPMQGFLNSIVYGWYNLRYRGGTQEISQSDERRPLIDPSNRRQRSPTPANFSSDNDDEEELSQDFWSTMT</sequence>
<dbReference type="InterPro" id="IPR017452">
    <property type="entry name" value="GPCR_Rhodpsn_7TM"/>
</dbReference>
<comment type="subcellular location">
    <subcellularLocation>
        <location evidence="1">Membrane</location>
        <topology evidence="1">Multi-pass membrane protein</topology>
    </subcellularLocation>
</comment>
<dbReference type="GeneID" id="136824766"/>
<dbReference type="SUPFAM" id="SSF81321">
    <property type="entry name" value="Family A G protein-coupled receptor-like"/>
    <property type="match status" value="1"/>
</dbReference>
<feature type="transmembrane region" description="Helical" evidence="6">
    <location>
        <begin position="325"/>
        <end position="349"/>
    </location>
</feature>
<feature type="transmembrane region" description="Helical" evidence="6">
    <location>
        <begin position="80"/>
        <end position="102"/>
    </location>
</feature>
<dbReference type="Proteomes" id="UP000594262">
    <property type="component" value="Unplaced"/>
</dbReference>
<feature type="domain" description="G-protein coupled receptors family 1 profile" evidence="8">
    <location>
        <begin position="61"/>
        <end position="346"/>
    </location>
</feature>
<evidence type="ECO:0000313" key="10">
    <source>
        <dbReference type="Proteomes" id="UP000594262"/>
    </source>
</evidence>
<dbReference type="AlphaFoldDB" id="A0A7M5XJU4"/>
<dbReference type="Gene3D" id="1.20.1070.10">
    <property type="entry name" value="Rhodopsin 7-helix transmembrane proteins"/>
    <property type="match status" value="1"/>
</dbReference>
<evidence type="ECO:0000259" key="8">
    <source>
        <dbReference type="PROSITE" id="PS50262"/>
    </source>
</evidence>